<comment type="similarity">
    <text evidence="2 10">Belongs to the histidine acid phosphatase family. VIP1 subfamily.</text>
</comment>
<dbReference type="Pfam" id="PF00328">
    <property type="entry name" value="His_Phos_2"/>
    <property type="match status" value="1"/>
</dbReference>
<evidence type="ECO:0000256" key="9">
    <source>
        <dbReference type="ARBA" id="ARBA00034629"/>
    </source>
</evidence>
<dbReference type="GO" id="GO:0005829">
    <property type="term" value="C:cytosol"/>
    <property type="evidence" value="ECO:0007669"/>
    <property type="project" value="UniProtKB-SubCell"/>
</dbReference>
<feature type="region of interest" description="Disordered" evidence="11">
    <location>
        <begin position="945"/>
        <end position="1012"/>
    </location>
</feature>
<evidence type="ECO:0000256" key="7">
    <source>
        <dbReference type="ARBA" id="ARBA00022840"/>
    </source>
</evidence>
<accession>A0A3M7SZ84</accession>
<comment type="catalytic activity">
    <reaction evidence="9">
        <text>1D-myo-inositol hexakisphosphate + ATP = 1-diphospho-1D-myo-inositol 2,3,4,5,6-pentakisphosphate + ADP</text>
        <dbReference type="Rhea" id="RHEA:37459"/>
        <dbReference type="ChEBI" id="CHEBI:30616"/>
        <dbReference type="ChEBI" id="CHEBI:58130"/>
        <dbReference type="ChEBI" id="CHEBI:74946"/>
        <dbReference type="ChEBI" id="CHEBI:456216"/>
        <dbReference type="EC" id="2.7.4.24"/>
    </reaction>
    <physiologicalReaction direction="left-to-right" evidence="9">
        <dbReference type="Rhea" id="RHEA:37460"/>
    </physiologicalReaction>
</comment>
<evidence type="ECO:0000256" key="4">
    <source>
        <dbReference type="ARBA" id="ARBA00022679"/>
    </source>
</evidence>
<evidence type="ECO:0000256" key="1">
    <source>
        <dbReference type="ARBA" id="ARBA00004514"/>
    </source>
</evidence>
<gene>
    <name evidence="13" type="ORF">BpHYR1_010726</name>
</gene>
<dbReference type="Gene3D" id="3.30.470.20">
    <property type="entry name" value="ATP-grasp fold, B domain"/>
    <property type="match status" value="1"/>
</dbReference>
<dbReference type="FunFam" id="3.30.470.20:FF:000003">
    <property type="entry name" value="Inositol hexakisphosphate and diphosphoinositol-pentakisphosphate kinase"/>
    <property type="match status" value="1"/>
</dbReference>
<protein>
    <recommendedName>
        <fullName evidence="10">Inositol hexakisphosphate and diphosphoinositol-pentakisphosphate kinase</fullName>
        <ecNumber evidence="10">2.7.4.24</ecNumber>
    </recommendedName>
</protein>
<comment type="caution">
    <text evidence="13">The sequence shown here is derived from an EMBL/GenBank/DDBJ whole genome shotgun (WGS) entry which is preliminary data.</text>
</comment>
<evidence type="ECO:0000256" key="6">
    <source>
        <dbReference type="ARBA" id="ARBA00022777"/>
    </source>
</evidence>
<dbReference type="OrthoDB" id="18042at2759"/>
<dbReference type="STRING" id="10195.A0A3M7SZ84"/>
<feature type="domain" description="VIP1 N-terminal" evidence="12">
    <location>
        <begin position="70"/>
        <end position="159"/>
    </location>
</feature>
<proteinExistence type="inferred from homology"/>
<dbReference type="Proteomes" id="UP000276133">
    <property type="component" value="Unassembled WGS sequence"/>
</dbReference>
<dbReference type="Pfam" id="PF18086">
    <property type="entry name" value="PPIP5K2_N"/>
    <property type="match status" value="1"/>
</dbReference>
<keyword evidence="4 10" id="KW-0808">Transferase</keyword>
<dbReference type="GO" id="GO:0016787">
    <property type="term" value="F:hydrolase activity"/>
    <property type="evidence" value="ECO:0007669"/>
    <property type="project" value="UniProtKB-KW"/>
</dbReference>
<dbReference type="GO" id="GO:0005524">
    <property type="term" value="F:ATP binding"/>
    <property type="evidence" value="ECO:0007669"/>
    <property type="project" value="UniProtKB-KW"/>
</dbReference>
<reference evidence="13 14" key="1">
    <citation type="journal article" date="2018" name="Sci. Rep.">
        <title>Genomic signatures of local adaptation to the degree of environmental predictability in rotifers.</title>
        <authorList>
            <person name="Franch-Gras L."/>
            <person name="Hahn C."/>
            <person name="Garcia-Roger E.M."/>
            <person name="Carmona M.J."/>
            <person name="Serra M."/>
            <person name="Gomez A."/>
        </authorList>
    </citation>
    <scope>NUCLEOTIDE SEQUENCE [LARGE SCALE GENOMIC DNA]</scope>
    <source>
        <strain evidence="13">HYR1</strain>
    </source>
</reference>
<evidence type="ECO:0000256" key="3">
    <source>
        <dbReference type="ARBA" id="ARBA00022490"/>
    </source>
</evidence>
<comment type="function">
    <text evidence="10">Bifunctional inositol kinase that acts in concert with the IP6K kinases to synthesize the diphosphate group-containing inositol pyrophosphates diphosphoinositol pentakisphosphate, PP-InsP5, and bis-diphosphoinositol tetrakisphosphate, (PP)2-InsP4. PP-InsP5 and (PP)2-InsP4, also respectively called InsP7 and InsP8, may regulate a variety of cellular processes, including apoptosis, vesicle trafficking, cytoskeletal dynamics, and exocytosis. Phosphorylates inositol hexakisphosphate (InsP6).</text>
</comment>
<keyword evidence="13" id="KW-0378">Hydrolase</keyword>
<dbReference type="SUPFAM" id="SSF56059">
    <property type="entry name" value="Glutathione synthetase ATP-binding domain-like"/>
    <property type="match status" value="1"/>
</dbReference>
<evidence type="ECO:0000256" key="11">
    <source>
        <dbReference type="SAM" id="MobiDB-lite"/>
    </source>
</evidence>
<sequence>MQSQEPFNFEYPEDFIFQHDLIYNDTLNDEFSNKANFDDDLDQFAEEDEFTKYYLDEDDQEEMDENLEKITVGVCAMAKKVNSKPMEAILTRLASYNYFEIIVFDQEVILNSPITEWPQCDCLISFYSKDFPLKKVQEYADAYSPFLINDLEKQWDIMDRIKVYQTLKEAGIEQPRYAIKTEKINNNFTEQEDQIEIDGQVFVKPFVEKPINADDHNIYIYFPSSAGGGSQRLFRKIGFRSSIYSQENRIRKTGSFIYEEFMPTDGTDVKVYTVGPEYAHAEARKSPALDGVVERDENGKEVRYPVMLRTEEKLIAKKIVLAFKQSVCGFDLLRANGKSYVCDVNGFSFVKNSTKYYDDCSSILAHMILKEIAPQRHITYYPISYQADERPIVPTTYGTMMELRCVIGVMRHGDRTPKQKMKMEVRNKLFFDLFEKYGGTKENHLKLKRPGQLQEVLDIARKLLLEYGNLKEEFLPSKESRTKLIQLKCVLEMYGHFSGINRKVQIKYQPQGKPKDSSTEDINSVESDPSLLLILKWGGELTADGKSQAEDLGQAFRKLYPGGEGNNGFLRLHSTYRHDLKIYASDEGRVQMTAAAFAKGLLALDGELAPILVQMVKSANTNGLLDNDSLSAKWQHEAKTKLRDYLKKDKDLTPEDMDKIDPTNNYSIRTSLNFIKNPVEMCRKVYGYIKELVRLIRIKITDGKYYDLKLYHDESWELMLRRWSKLEKDFYNGKKKEFEISKIPDIFDSIKFDLMHNRNILNFENAYNLYNCTKALADVVIPQEYGLNKEEKLKIAQGIVTPLLRKIRADLKSNLTGIWNCEDQIINQLDPSYSKGIHSPGRHVRTRLYFTSESHIYSLLTVLKFGNLFEDDQDEQWKTALNYLNTVPELNYLTQIVIMLYEDPSVNDDSDKRFHVELHFSPGSYADFDPPKYLNKSSSNLINDDSIEEMNNSSGSEGLSPQVKVNQSPKKKISAENKCDKKPSVALKKHPLKSNKELQTLPEPNTQSSSYEGKMLDGIMTESKPRSFEDEHHQKIQAFKSKFKIKEPYNHYNTFHGSTNSYLSLNQIFRNKFLNIGTNSSPDLNINNGRSRRSFTTIYQDLIKVRYMRPLETLHNNLCFKNLNNFLTRMVDSSSCSSSLSKQNSYSSYRGLLKINENFESLDLRDSENEYSRKSLVD</sequence>
<name>A0A3M7SZ84_BRAPC</name>
<keyword evidence="7 10" id="KW-0067">ATP-binding</keyword>
<evidence type="ECO:0000256" key="10">
    <source>
        <dbReference type="RuleBase" id="RU365032"/>
    </source>
</evidence>
<dbReference type="FunFam" id="3.40.50.11950:FF:000002">
    <property type="entry name" value="Inositol hexakisphosphate and diphosphoinositol-pentakisphosphate kinase"/>
    <property type="match status" value="1"/>
</dbReference>
<dbReference type="InterPro" id="IPR000560">
    <property type="entry name" value="His_Pase_clade-2"/>
</dbReference>
<comment type="subcellular location">
    <subcellularLocation>
        <location evidence="1 10">Cytoplasm</location>
        <location evidence="1 10">Cytosol</location>
    </subcellularLocation>
</comment>
<feature type="compositionally biased region" description="Basic and acidic residues" evidence="11">
    <location>
        <begin position="973"/>
        <end position="983"/>
    </location>
</feature>
<keyword evidence="3 10" id="KW-0963">Cytoplasm</keyword>
<keyword evidence="6 10" id="KW-0418">Kinase</keyword>
<evidence type="ECO:0000259" key="12">
    <source>
        <dbReference type="Pfam" id="PF18086"/>
    </source>
</evidence>
<evidence type="ECO:0000313" key="13">
    <source>
        <dbReference type="EMBL" id="RNA40898.1"/>
    </source>
</evidence>
<dbReference type="PANTHER" id="PTHR12750">
    <property type="entry name" value="DIPHOSPHOINOSITOL PENTAKISPHOSPHATE KINASE"/>
    <property type="match status" value="1"/>
</dbReference>
<feature type="compositionally biased region" description="Polar residues" evidence="11">
    <location>
        <begin position="1002"/>
        <end position="1011"/>
    </location>
</feature>
<dbReference type="GO" id="GO:0032958">
    <property type="term" value="P:inositol phosphate biosynthetic process"/>
    <property type="evidence" value="ECO:0007669"/>
    <property type="project" value="TreeGrafter"/>
</dbReference>
<dbReference type="Gene3D" id="3.40.50.1240">
    <property type="entry name" value="Phosphoglycerate mutase-like"/>
    <property type="match status" value="1"/>
</dbReference>
<dbReference type="AlphaFoldDB" id="A0A3M7SZ84"/>
<dbReference type="InterPro" id="IPR037446">
    <property type="entry name" value="His_Pase_VIP1"/>
</dbReference>
<dbReference type="SUPFAM" id="SSF53254">
    <property type="entry name" value="Phosphoglycerate mutase-like"/>
    <property type="match status" value="1"/>
</dbReference>
<evidence type="ECO:0000313" key="14">
    <source>
        <dbReference type="Proteomes" id="UP000276133"/>
    </source>
</evidence>
<keyword evidence="5 10" id="KW-0547">Nucleotide-binding</keyword>
<dbReference type="GO" id="GO:0033857">
    <property type="term" value="F:5-diphosphoinositol pentakisphosphate 1-kinase activity"/>
    <property type="evidence" value="ECO:0007669"/>
    <property type="project" value="TreeGrafter"/>
</dbReference>
<dbReference type="CDD" id="cd07061">
    <property type="entry name" value="HP_HAP_like"/>
    <property type="match status" value="1"/>
</dbReference>
<comment type="catalytic activity">
    <reaction evidence="8">
        <text>5-diphospho-1D-myo-inositol 1,2,3,4,6-pentakisphosphate + ATP + H(+) = 1,5-bis(diphospho)-1D-myo-inositol 2,3,4,6-tetrakisphosphate + ADP</text>
        <dbReference type="Rhea" id="RHEA:10276"/>
        <dbReference type="ChEBI" id="CHEBI:15378"/>
        <dbReference type="ChEBI" id="CHEBI:30616"/>
        <dbReference type="ChEBI" id="CHEBI:58628"/>
        <dbReference type="ChEBI" id="CHEBI:77983"/>
        <dbReference type="ChEBI" id="CHEBI:456216"/>
        <dbReference type="EC" id="2.7.4.24"/>
    </reaction>
    <physiologicalReaction direction="left-to-right" evidence="8">
        <dbReference type="Rhea" id="RHEA:10277"/>
    </physiologicalReaction>
</comment>
<dbReference type="GO" id="GO:0052723">
    <property type="term" value="F:inositol hexakisphosphate 1-kinase activity"/>
    <property type="evidence" value="ECO:0007669"/>
    <property type="project" value="RHEA"/>
</dbReference>
<organism evidence="13 14">
    <name type="scientific">Brachionus plicatilis</name>
    <name type="common">Marine rotifer</name>
    <name type="synonym">Brachionus muelleri</name>
    <dbReference type="NCBI Taxonomy" id="10195"/>
    <lineage>
        <taxon>Eukaryota</taxon>
        <taxon>Metazoa</taxon>
        <taxon>Spiralia</taxon>
        <taxon>Gnathifera</taxon>
        <taxon>Rotifera</taxon>
        <taxon>Eurotatoria</taxon>
        <taxon>Monogononta</taxon>
        <taxon>Pseudotrocha</taxon>
        <taxon>Ploima</taxon>
        <taxon>Brachionidae</taxon>
        <taxon>Brachionus</taxon>
    </lineage>
</organism>
<dbReference type="InterPro" id="IPR029033">
    <property type="entry name" value="His_PPase_superfam"/>
</dbReference>
<evidence type="ECO:0000256" key="2">
    <source>
        <dbReference type="ARBA" id="ARBA00005609"/>
    </source>
</evidence>
<keyword evidence="14" id="KW-1185">Reference proteome</keyword>
<feature type="compositionally biased region" description="Polar residues" evidence="11">
    <location>
        <begin position="945"/>
        <end position="968"/>
    </location>
</feature>
<evidence type="ECO:0000256" key="8">
    <source>
        <dbReference type="ARBA" id="ARBA00033696"/>
    </source>
</evidence>
<dbReference type="GO" id="GO:0006020">
    <property type="term" value="P:inositol metabolic process"/>
    <property type="evidence" value="ECO:0007669"/>
    <property type="project" value="TreeGrafter"/>
</dbReference>
<evidence type="ECO:0000256" key="5">
    <source>
        <dbReference type="ARBA" id="ARBA00022741"/>
    </source>
</evidence>
<dbReference type="EMBL" id="REGN01000570">
    <property type="protein sequence ID" value="RNA40898.1"/>
    <property type="molecule type" value="Genomic_DNA"/>
</dbReference>
<dbReference type="Gene3D" id="3.40.50.11950">
    <property type="match status" value="1"/>
</dbReference>
<dbReference type="PANTHER" id="PTHR12750:SF9">
    <property type="entry name" value="INOSITOL HEXAKISPHOSPHATE AND DIPHOSPHOINOSITOL-PENTAKISPHOSPHATE KINASE"/>
    <property type="match status" value="1"/>
</dbReference>
<dbReference type="EC" id="2.7.4.24" evidence="10"/>
<dbReference type="InterPro" id="IPR040557">
    <property type="entry name" value="VIP1_N"/>
</dbReference>